<dbReference type="PANTHER" id="PTHR47797">
    <property type="entry name" value="DEHYDROGENASE, PUTATIVE (AFU_ORTHOLOGUE AFUA_8G05805)-RELATED"/>
    <property type="match status" value="1"/>
</dbReference>
<dbReference type="EMBL" id="KL197724">
    <property type="protein sequence ID" value="KDQ55718.1"/>
    <property type="molecule type" value="Genomic_DNA"/>
</dbReference>
<keyword evidence="8" id="KW-0732">Signal</keyword>
<evidence type="ECO:0000256" key="7">
    <source>
        <dbReference type="SAM" id="Phobius"/>
    </source>
</evidence>
<evidence type="ECO:0000256" key="2">
    <source>
        <dbReference type="ARBA" id="ARBA00022448"/>
    </source>
</evidence>
<evidence type="ECO:0000259" key="9">
    <source>
        <dbReference type="PROSITE" id="PS50836"/>
    </source>
</evidence>
<keyword evidence="12" id="KW-1185">Reference proteome</keyword>
<dbReference type="Pfam" id="PF03188">
    <property type="entry name" value="Cytochrom_B561"/>
    <property type="match status" value="1"/>
</dbReference>
<dbReference type="AlphaFoldDB" id="A0A067PLE7"/>
<dbReference type="PROSITE" id="PS50836">
    <property type="entry name" value="DOMON"/>
    <property type="match status" value="1"/>
</dbReference>
<keyword evidence="6 7" id="KW-0472">Membrane</keyword>
<feature type="chain" id="PRO_5001643262" description="Cytochrome b561 domain-containing protein" evidence="8">
    <location>
        <begin position="26"/>
        <end position="408"/>
    </location>
</feature>
<feature type="transmembrane region" description="Helical" evidence="7">
    <location>
        <begin position="256"/>
        <end position="277"/>
    </location>
</feature>
<dbReference type="InterPro" id="IPR006593">
    <property type="entry name" value="Cyt_b561/ferric_Rdtase_TM"/>
</dbReference>
<dbReference type="Pfam" id="PF16010">
    <property type="entry name" value="CDH-cyt"/>
    <property type="match status" value="1"/>
</dbReference>
<dbReference type="PANTHER" id="PTHR47797:SF3">
    <property type="entry name" value="CYTOCHROME B561 DOMAIN-CONTAINING PROTEIN"/>
    <property type="match status" value="1"/>
</dbReference>
<evidence type="ECO:0000259" key="10">
    <source>
        <dbReference type="PROSITE" id="PS50939"/>
    </source>
</evidence>
<reference evidence="12" key="1">
    <citation type="journal article" date="2014" name="Proc. Natl. Acad. Sci. U.S.A.">
        <title>Extensive sampling of basidiomycete genomes demonstrates inadequacy of the white-rot/brown-rot paradigm for wood decay fungi.</title>
        <authorList>
            <person name="Riley R."/>
            <person name="Salamov A.A."/>
            <person name="Brown D.W."/>
            <person name="Nagy L.G."/>
            <person name="Floudas D."/>
            <person name="Held B.W."/>
            <person name="Levasseur A."/>
            <person name="Lombard V."/>
            <person name="Morin E."/>
            <person name="Otillar R."/>
            <person name="Lindquist E.A."/>
            <person name="Sun H."/>
            <person name="LaButti K.M."/>
            <person name="Schmutz J."/>
            <person name="Jabbour D."/>
            <person name="Luo H."/>
            <person name="Baker S.E."/>
            <person name="Pisabarro A.G."/>
            <person name="Walton J.D."/>
            <person name="Blanchette R.A."/>
            <person name="Henrissat B."/>
            <person name="Martin F."/>
            <person name="Cullen D."/>
            <person name="Hibbett D.S."/>
            <person name="Grigoriev I.V."/>
        </authorList>
    </citation>
    <scope>NUCLEOTIDE SEQUENCE [LARGE SCALE GENOMIC DNA]</scope>
    <source>
        <strain evidence="12">MUCL 33604</strain>
    </source>
</reference>
<evidence type="ECO:0000256" key="1">
    <source>
        <dbReference type="ARBA" id="ARBA00004370"/>
    </source>
</evidence>
<feature type="signal peptide" evidence="8">
    <location>
        <begin position="1"/>
        <end position="25"/>
    </location>
</feature>
<dbReference type="Proteomes" id="UP000027265">
    <property type="component" value="Unassembled WGS sequence"/>
</dbReference>
<gene>
    <name evidence="11" type="ORF">JAAARDRAFT_133415</name>
</gene>
<organism evidence="11 12">
    <name type="scientific">Jaapia argillacea MUCL 33604</name>
    <dbReference type="NCBI Taxonomy" id="933084"/>
    <lineage>
        <taxon>Eukaryota</taxon>
        <taxon>Fungi</taxon>
        <taxon>Dikarya</taxon>
        <taxon>Basidiomycota</taxon>
        <taxon>Agaricomycotina</taxon>
        <taxon>Agaricomycetes</taxon>
        <taxon>Agaricomycetidae</taxon>
        <taxon>Jaapiales</taxon>
        <taxon>Jaapiaceae</taxon>
        <taxon>Jaapia</taxon>
    </lineage>
</organism>
<name>A0A067PLE7_9AGAM</name>
<dbReference type="STRING" id="933084.A0A067PLE7"/>
<proteinExistence type="predicted"/>
<dbReference type="OrthoDB" id="19261at2759"/>
<accession>A0A067PLE7</accession>
<dbReference type="SUPFAM" id="SSF49344">
    <property type="entry name" value="CBD9-like"/>
    <property type="match status" value="1"/>
</dbReference>
<dbReference type="SMART" id="SM00665">
    <property type="entry name" value="B561"/>
    <property type="match status" value="1"/>
</dbReference>
<evidence type="ECO:0000256" key="8">
    <source>
        <dbReference type="SAM" id="SignalP"/>
    </source>
</evidence>
<dbReference type="InterPro" id="IPR005018">
    <property type="entry name" value="DOMON_domain"/>
</dbReference>
<evidence type="ECO:0008006" key="13">
    <source>
        <dbReference type="Google" id="ProtNLM"/>
    </source>
</evidence>
<sequence>MSKRSPSSWWISLNLLIGQLLCVSATVNGTNVDYVVQSTGIRKPGWMALGFGTEMSNSAMVIMWANSNGNITLSQRSVGGHDEPQVVSNPPRVAALTTDLSTTNGSDDKFVFTIPADSSKTQNLIYAFGDQNPGSSAVDAHIEQHLSFGSFTLNLANTNTNITLLANPALGYKGTGAFLTVITIHAILCSVGFLILLPSGALLARYLRTFNVIWFKGHWIIQFYLAGPAIIVGIVFGFLATGKAGRTHFYDNHQQVGYGILVLYLLQCGLGAFIHWVKFKRFKGRPPQNYLHAILGLIVIGAALMQVRSGYSEEWPSLTGETLTGINILWWIWVVALPVAYLGGLVFLRKQYRQEAANRAKAVGGSGSNASYVGLMNVGSSVNVGDIHDDPHFGQYADEGYDEPIRKL</sequence>
<dbReference type="Gene3D" id="2.60.40.1210">
    <property type="entry name" value="Cellobiose dehydrogenase, cytochrome domain"/>
    <property type="match status" value="1"/>
</dbReference>
<dbReference type="HOGENOM" id="CLU_038404_0_0_1"/>
<keyword evidence="3 7" id="KW-0812">Transmembrane</keyword>
<dbReference type="CDD" id="cd09630">
    <property type="entry name" value="CDH_like_cytochrome"/>
    <property type="match status" value="1"/>
</dbReference>
<protein>
    <recommendedName>
        <fullName evidence="13">Cytochrome b561 domain-containing protein</fullName>
    </recommendedName>
</protein>
<keyword evidence="4" id="KW-0249">Electron transport</keyword>
<comment type="subcellular location">
    <subcellularLocation>
        <location evidence="1">Membrane</location>
    </subcellularLocation>
</comment>
<evidence type="ECO:0000313" key="12">
    <source>
        <dbReference type="Proteomes" id="UP000027265"/>
    </source>
</evidence>
<evidence type="ECO:0000313" key="11">
    <source>
        <dbReference type="EMBL" id="KDQ55718.1"/>
    </source>
</evidence>
<evidence type="ECO:0000256" key="6">
    <source>
        <dbReference type="ARBA" id="ARBA00023136"/>
    </source>
</evidence>
<dbReference type="GO" id="GO:0016020">
    <property type="term" value="C:membrane"/>
    <property type="evidence" value="ECO:0007669"/>
    <property type="project" value="UniProtKB-SubCell"/>
</dbReference>
<feature type="domain" description="DOMON" evidence="9">
    <location>
        <begin position="19"/>
        <end position="129"/>
    </location>
</feature>
<evidence type="ECO:0000256" key="3">
    <source>
        <dbReference type="ARBA" id="ARBA00022692"/>
    </source>
</evidence>
<evidence type="ECO:0000256" key="4">
    <source>
        <dbReference type="ARBA" id="ARBA00022982"/>
    </source>
</evidence>
<dbReference type="CDD" id="cd08760">
    <property type="entry name" value="Cyt_b561_FRRS1_like"/>
    <property type="match status" value="1"/>
</dbReference>
<dbReference type="SMART" id="SM00664">
    <property type="entry name" value="DoH"/>
    <property type="match status" value="1"/>
</dbReference>
<dbReference type="PROSITE" id="PS50939">
    <property type="entry name" value="CYTOCHROME_B561"/>
    <property type="match status" value="1"/>
</dbReference>
<feature type="transmembrane region" description="Helical" evidence="7">
    <location>
        <begin position="328"/>
        <end position="348"/>
    </location>
</feature>
<keyword evidence="2" id="KW-0813">Transport</keyword>
<dbReference type="InterPro" id="IPR015920">
    <property type="entry name" value="Cellobiose_DH-like_cyt"/>
</dbReference>
<keyword evidence="5 7" id="KW-1133">Transmembrane helix</keyword>
<feature type="transmembrane region" description="Helical" evidence="7">
    <location>
        <begin position="219"/>
        <end position="241"/>
    </location>
</feature>
<feature type="domain" description="Cytochrome b561" evidence="10">
    <location>
        <begin position="144"/>
        <end position="351"/>
    </location>
</feature>
<feature type="transmembrane region" description="Helical" evidence="7">
    <location>
        <begin position="289"/>
        <end position="308"/>
    </location>
</feature>
<dbReference type="InParanoid" id="A0A067PLE7"/>
<feature type="transmembrane region" description="Helical" evidence="7">
    <location>
        <begin position="177"/>
        <end position="207"/>
    </location>
</feature>
<evidence type="ECO:0000256" key="5">
    <source>
        <dbReference type="ARBA" id="ARBA00022989"/>
    </source>
</evidence>